<dbReference type="Proteomes" id="UP000582974">
    <property type="component" value="Unassembled WGS sequence"/>
</dbReference>
<comment type="caution">
    <text evidence="3">The sequence shown here is derived from an EMBL/GenBank/DDBJ whole genome shotgun (WGS) entry which is preliminary data.</text>
</comment>
<evidence type="ECO:0000256" key="1">
    <source>
        <dbReference type="ARBA" id="ARBA00006464"/>
    </source>
</evidence>
<dbReference type="GO" id="GO:0016780">
    <property type="term" value="F:phosphotransferase activity, for other substituted phosphate groups"/>
    <property type="evidence" value="ECO:0007669"/>
    <property type="project" value="TreeGrafter"/>
</dbReference>
<gene>
    <name evidence="3" type="ORF">H0B56_05915</name>
</gene>
<dbReference type="InterPro" id="IPR003362">
    <property type="entry name" value="Bact_transf"/>
</dbReference>
<comment type="similarity">
    <text evidence="1">Belongs to the bacterial sugar transferase family.</text>
</comment>
<dbReference type="Pfam" id="PF02397">
    <property type="entry name" value="Bac_transf"/>
    <property type="match status" value="1"/>
</dbReference>
<evidence type="ECO:0000313" key="3">
    <source>
        <dbReference type="EMBL" id="MBA0125074.1"/>
    </source>
</evidence>
<organism evidence="3 4">
    <name type="scientific">Haloechinothrix aidingensis</name>
    <dbReference type="NCBI Taxonomy" id="2752311"/>
    <lineage>
        <taxon>Bacteria</taxon>
        <taxon>Bacillati</taxon>
        <taxon>Actinomycetota</taxon>
        <taxon>Actinomycetes</taxon>
        <taxon>Pseudonocardiales</taxon>
        <taxon>Pseudonocardiaceae</taxon>
        <taxon>Haloechinothrix</taxon>
    </lineage>
</organism>
<evidence type="ECO:0000313" key="4">
    <source>
        <dbReference type="Proteomes" id="UP000582974"/>
    </source>
</evidence>
<keyword evidence="4" id="KW-1185">Reference proteome</keyword>
<name>A0A837ZY28_9PSEU</name>
<dbReference type="PANTHER" id="PTHR30576:SF0">
    <property type="entry name" value="UNDECAPRENYL-PHOSPHATE N-ACETYLGALACTOSAMINYL 1-PHOSPHATE TRANSFERASE-RELATED"/>
    <property type="match status" value="1"/>
</dbReference>
<keyword evidence="3" id="KW-0808">Transferase</keyword>
<sequence>MDLVLGTVLAVLATPAILVLAAVLGARMRQWPFFRHYRIGHNGSTVMFPKLRTLSKRTAPYALKNGGEVIPVDRFCAFLRRRHLDELPQLWLVPLFKLSLVGPRPKMPDAWEPTHPGYRDARCLVRQGCTGLWQIGHERDHLVHERPAYDFCYLQYGSVRMDLWILWRTLLMMLGGSTIALQSVPRWAVGRGWVSEMHIRVVGAARFLVPRHDIASGGGHR</sequence>
<dbReference type="PANTHER" id="PTHR30576">
    <property type="entry name" value="COLANIC BIOSYNTHESIS UDP-GLUCOSE LIPID CARRIER TRANSFERASE"/>
    <property type="match status" value="1"/>
</dbReference>
<proteinExistence type="inferred from homology"/>
<dbReference type="EMBL" id="JACCKD010000002">
    <property type="protein sequence ID" value="MBA0125074.1"/>
    <property type="molecule type" value="Genomic_DNA"/>
</dbReference>
<protein>
    <submittedName>
        <fullName evidence="3">Sugar transferase</fullName>
    </submittedName>
</protein>
<accession>A0A837ZY28</accession>
<dbReference type="AlphaFoldDB" id="A0A837ZY28"/>
<evidence type="ECO:0000259" key="2">
    <source>
        <dbReference type="Pfam" id="PF02397"/>
    </source>
</evidence>
<reference evidence="3 4" key="1">
    <citation type="submission" date="2020-07" db="EMBL/GenBank/DDBJ databases">
        <title>Genome of Haloechinothrix sp.</title>
        <authorList>
            <person name="Tang S.-K."/>
            <person name="Yang L."/>
            <person name="Zhu W.-Y."/>
        </authorList>
    </citation>
    <scope>NUCLEOTIDE SEQUENCE [LARGE SCALE GENOMIC DNA]</scope>
    <source>
        <strain evidence="3 4">YIM 98757</strain>
    </source>
</reference>
<feature type="domain" description="Bacterial sugar transferase" evidence="2">
    <location>
        <begin position="1"/>
        <end position="174"/>
    </location>
</feature>
<dbReference type="RefSeq" id="WP_180891922.1">
    <property type="nucleotide sequence ID" value="NZ_JACCKD010000002.1"/>
</dbReference>